<gene>
    <name evidence="7" type="ORF">HDA43_001096</name>
</gene>
<keyword evidence="1 7" id="KW-0808">Transferase</keyword>
<dbReference type="GO" id="GO:0016020">
    <property type="term" value="C:membrane"/>
    <property type="evidence" value="ECO:0007669"/>
    <property type="project" value="InterPro"/>
</dbReference>
<dbReference type="CDD" id="cd16917">
    <property type="entry name" value="HATPase_UhpB-NarQ-NarX-like"/>
    <property type="match status" value="1"/>
</dbReference>
<dbReference type="InterPro" id="IPR050482">
    <property type="entry name" value="Sensor_HK_TwoCompSys"/>
</dbReference>
<sequence>MRMTPQRLAVGLVVLLSAGFTISPVIVMVRSGGLAAVAVFSVVLPAFFVPHFRHVRAALRGAEPGGVTLGIVVQTIAAYAPIPLLPNGTGNWWWGTPSILLGSVLLRLRPPLALGFLVPMTVIHFAAAWSAGMPGSKFLYAFQGVTTLFITGFVIYGVTRLVVVSRELAQARTELAEAAVLRERLRISRDLHDGLGSSLTAVALKGDLARRLVRRDPAAAEAELAELVGVAREAAQDVRQVARGYREMSLTGEVHRAVALLEASGVSCRTDLADVEVSREADEALAWAVREAVTNVVRHSQATTCSISTSAHGGAVRLEVVNDRARGRAADGGGLTGLRERASGLGGSVVAERAGDGFRLVMELPAVPGTPRRRADGSRWVRRGPDAAAGDGDAAAGDPETTTGDAAVTT</sequence>
<evidence type="ECO:0000256" key="4">
    <source>
        <dbReference type="SAM" id="MobiDB-lite"/>
    </source>
</evidence>
<evidence type="ECO:0000259" key="6">
    <source>
        <dbReference type="Pfam" id="PF07730"/>
    </source>
</evidence>
<dbReference type="AlphaFoldDB" id="A0A852UNI0"/>
<feature type="compositionally biased region" description="Basic and acidic residues" evidence="4">
    <location>
        <begin position="373"/>
        <end position="385"/>
    </location>
</feature>
<keyword evidence="5" id="KW-0812">Transmembrane</keyword>
<dbReference type="RefSeq" id="WP_179818624.1">
    <property type="nucleotide sequence ID" value="NZ_JACCCO010000001.1"/>
</dbReference>
<evidence type="ECO:0000313" key="8">
    <source>
        <dbReference type="Proteomes" id="UP000576393"/>
    </source>
</evidence>
<dbReference type="GO" id="GO:0046983">
    <property type="term" value="F:protein dimerization activity"/>
    <property type="evidence" value="ECO:0007669"/>
    <property type="project" value="InterPro"/>
</dbReference>
<dbReference type="SUPFAM" id="SSF55874">
    <property type="entry name" value="ATPase domain of HSP90 chaperone/DNA topoisomerase II/histidine kinase"/>
    <property type="match status" value="1"/>
</dbReference>
<keyword evidence="5" id="KW-1133">Transmembrane helix</keyword>
<keyword evidence="8" id="KW-1185">Reference proteome</keyword>
<feature type="transmembrane region" description="Helical" evidence="5">
    <location>
        <begin position="31"/>
        <end position="49"/>
    </location>
</feature>
<evidence type="ECO:0000256" key="2">
    <source>
        <dbReference type="ARBA" id="ARBA00022777"/>
    </source>
</evidence>
<dbReference type="PANTHER" id="PTHR24421">
    <property type="entry name" value="NITRATE/NITRITE SENSOR PROTEIN NARX-RELATED"/>
    <property type="match status" value="1"/>
</dbReference>
<keyword evidence="2 7" id="KW-0418">Kinase</keyword>
<name>A0A852UNI0_9ACTN</name>
<dbReference type="Gene3D" id="1.20.5.1930">
    <property type="match status" value="1"/>
</dbReference>
<dbReference type="Proteomes" id="UP000576393">
    <property type="component" value="Unassembled WGS sequence"/>
</dbReference>
<keyword evidence="5" id="KW-0472">Membrane</keyword>
<evidence type="ECO:0000256" key="1">
    <source>
        <dbReference type="ARBA" id="ARBA00022679"/>
    </source>
</evidence>
<evidence type="ECO:0000256" key="3">
    <source>
        <dbReference type="ARBA" id="ARBA00023012"/>
    </source>
</evidence>
<dbReference type="Pfam" id="PF07730">
    <property type="entry name" value="HisKA_3"/>
    <property type="match status" value="1"/>
</dbReference>
<feature type="region of interest" description="Disordered" evidence="4">
    <location>
        <begin position="368"/>
        <end position="410"/>
    </location>
</feature>
<evidence type="ECO:0000256" key="5">
    <source>
        <dbReference type="SAM" id="Phobius"/>
    </source>
</evidence>
<dbReference type="EC" id="2.7.13.3" evidence="7"/>
<feature type="compositionally biased region" description="Low complexity" evidence="4">
    <location>
        <begin position="386"/>
        <end position="410"/>
    </location>
</feature>
<dbReference type="GO" id="GO:0000155">
    <property type="term" value="F:phosphorelay sensor kinase activity"/>
    <property type="evidence" value="ECO:0007669"/>
    <property type="project" value="InterPro"/>
</dbReference>
<dbReference type="Gene3D" id="3.30.565.10">
    <property type="entry name" value="Histidine kinase-like ATPase, C-terminal domain"/>
    <property type="match status" value="1"/>
</dbReference>
<dbReference type="PANTHER" id="PTHR24421:SF63">
    <property type="entry name" value="SENSOR HISTIDINE KINASE DESK"/>
    <property type="match status" value="1"/>
</dbReference>
<keyword evidence="3" id="KW-0902">Two-component regulatory system</keyword>
<feature type="transmembrane region" description="Helical" evidence="5">
    <location>
        <begin position="113"/>
        <end position="132"/>
    </location>
</feature>
<evidence type="ECO:0000313" key="7">
    <source>
        <dbReference type="EMBL" id="NYF38937.1"/>
    </source>
</evidence>
<reference evidence="7 8" key="1">
    <citation type="submission" date="2020-07" db="EMBL/GenBank/DDBJ databases">
        <title>Sequencing the genomes of 1000 actinobacteria strains.</title>
        <authorList>
            <person name="Klenk H.-P."/>
        </authorList>
    </citation>
    <scope>NUCLEOTIDE SEQUENCE [LARGE SCALE GENOMIC DNA]</scope>
    <source>
        <strain evidence="7 8">DSM 45763</strain>
    </source>
</reference>
<proteinExistence type="predicted"/>
<accession>A0A852UNI0</accession>
<feature type="domain" description="Signal transduction histidine kinase subgroup 3 dimerisation and phosphoacceptor" evidence="6">
    <location>
        <begin position="183"/>
        <end position="249"/>
    </location>
</feature>
<organism evidence="7 8">
    <name type="scientific">Streptosporangium sandarakinum</name>
    <dbReference type="NCBI Taxonomy" id="1260955"/>
    <lineage>
        <taxon>Bacteria</taxon>
        <taxon>Bacillati</taxon>
        <taxon>Actinomycetota</taxon>
        <taxon>Actinomycetes</taxon>
        <taxon>Streptosporangiales</taxon>
        <taxon>Streptosporangiaceae</taxon>
        <taxon>Streptosporangium</taxon>
    </lineage>
</organism>
<feature type="transmembrane region" description="Helical" evidence="5">
    <location>
        <begin position="92"/>
        <end position="108"/>
    </location>
</feature>
<comment type="caution">
    <text evidence="7">The sequence shown here is derived from an EMBL/GenBank/DDBJ whole genome shotgun (WGS) entry which is preliminary data.</text>
</comment>
<dbReference type="EMBL" id="JACCCO010000001">
    <property type="protein sequence ID" value="NYF38937.1"/>
    <property type="molecule type" value="Genomic_DNA"/>
</dbReference>
<feature type="transmembrane region" description="Helical" evidence="5">
    <location>
        <begin position="61"/>
        <end position="80"/>
    </location>
</feature>
<protein>
    <submittedName>
        <fullName evidence="7">Two-component system sensor histidine kinase DesK</fullName>
        <ecNumber evidence="7">2.7.13.3</ecNumber>
    </submittedName>
</protein>
<dbReference type="InterPro" id="IPR011712">
    <property type="entry name" value="Sig_transdc_His_kin_sub3_dim/P"/>
</dbReference>
<dbReference type="InterPro" id="IPR036890">
    <property type="entry name" value="HATPase_C_sf"/>
</dbReference>
<feature type="transmembrane region" description="Helical" evidence="5">
    <location>
        <begin position="138"/>
        <end position="163"/>
    </location>
</feature>